<sequence length="452" mass="50367">MSLELDRRLAREGTRFRIFPQPRFLRKDDGSGPLFPEPEVVVVSVDPTAMRAGPGDDRMFVVDAVGKLPYKDFFRPPWRGSSRPPVQPGADGHFDQIDPASREFSAATMYATVRRVLDIWEDYFGRTIQWHFESDFERLELIPLIEWDNAQSGYGFLEFGFGRKPNGTIDHARPYCENFDVLAHELGHSVIFAEVGVPASPLDEAVDYGGMHESAGDLVAIVASLHFHSLVDYLLESTKGNLLTINGLDRVGELSDSSEIRIAFNNKRMSEVGDEPHRRSLPLTGAIFDTMVEVFQQDLVAKKLISEELRERSTNLPGSALDLAEIQAGFTAAYLGNEAAFKESLLLARDYLGRLLAVTWSNLSPDFLTYHAILRAMLRADRELSGGANAAIIRSCFAWREITPVPTSLLVRNHTVASCGLESADFVAAQPADQQIPVQRPERATFISPRMI</sequence>
<protein>
    <recommendedName>
        <fullName evidence="3">Peptidase M4 family protein</fullName>
    </recommendedName>
</protein>
<evidence type="ECO:0000313" key="1">
    <source>
        <dbReference type="EMBL" id="SDS63513.1"/>
    </source>
</evidence>
<name>A0A1H1TTB4_9ACTN</name>
<evidence type="ECO:0008006" key="3">
    <source>
        <dbReference type="Google" id="ProtNLM"/>
    </source>
</evidence>
<dbReference type="AlphaFoldDB" id="A0A1H1TTB4"/>
<dbReference type="EMBL" id="LT629758">
    <property type="protein sequence ID" value="SDS63513.1"/>
    <property type="molecule type" value="Genomic_DNA"/>
</dbReference>
<proteinExistence type="predicted"/>
<evidence type="ECO:0000313" key="2">
    <source>
        <dbReference type="Proteomes" id="UP000198688"/>
    </source>
</evidence>
<dbReference type="Proteomes" id="UP000198688">
    <property type="component" value="Chromosome I"/>
</dbReference>
<dbReference type="STRING" id="113562.SAMN04489716_1237"/>
<keyword evidence="2" id="KW-1185">Reference proteome</keyword>
<dbReference type="RefSeq" id="WP_197686134.1">
    <property type="nucleotide sequence ID" value="NZ_BOMJ01000020.1"/>
</dbReference>
<gene>
    <name evidence="1" type="ORF">SAMN04489716_1237</name>
</gene>
<reference evidence="1 2" key="1">
    <citation type="submission" date="2016-10" db="EMBL/GenBank/DDBJ databases">
        <authorList>
            <person name="de Groot N.N."/>
        </authorList>
    </citation>
    <scope>NUCLEOTIDE SEQUENCE [LARGE SCALE GENOMIC DNA]</scope>
    <source>
        <strain evidence="1 2">DSM 43941</strain>
    </source>
</reference>
<accession>A0A1H1TTB4</accession>
<organism evidence="1 2">
    <name type="scientific">Actinoplanes derwentensis</name>
    <dbReference type="NCBI Taxonomy" id="113562"/>
    <lineage>
        <taxon>Bacteria</taxon>
        <taxon>Bacillati</taxon>
        <taxon>Actinomycetota</taxon>
        <taxon>Actinomycetes</taxon>
        <taxon>Micromonosporales</taxon>
        <taxon>Micromonosporaceae</taxon>
        <taxon>Actinoplanes</taxon>
    </lineage>
</organism>
<dbReference type="SUPFAM" id="SSF55486">
    <property type="entry name" value="Metalloproteases ('zincins'), catalytic domain"/>
    <property type="match status" value="1"/>
</dbReference>